<dbReference type="PANTHER" id="PTHR38460">
    <property type="entry name" value="TAUTOMERASE YOLI-RELATED"/>
    <property type="match status" value="1"/>
</dbReference>
<name>A0A1M7XXN7_9BACT</name>
<dbReference type="InterPro" id="IPR037479">
    <property type="entry name" value="Tauto_MSAD"/>
</dbReference>
<dbReference type="RefSeq" id="WP_073611852.1">
    <property type="nucleotide sequence ID" value="NZ_FRFE01000002.1"/>
</dbReference>
<sequence>MPFSRITTNFILENESRFIDTFHETMMRVLKIPDYDRFVLLEQKSEGFYQPTNTSGKYIVIEIDMFSGRTIATKRQLYKDLVVLANSVGIVSSNVTIILRDIDKENWGIRGGQPASEVELGFKTDI</sequence>
<dbReference type="PANTHER" id="PTHR38460:SF1">
    <property type="entry name" value="TAUTOMERASE YOLI-RELATED"/>
    <property type="match status" value="1"/>
</dbReference>
<dbReference type="STRING" id="1121416.SAMN02745220_00479"/>
<dbReference type="Pfam" id="PF14552">
    <property type="entry name" value="Tautomerase_2"/>
    <property type="match status" value="1"/>
</dbReference>
<gene>
    <name evidence="1" type="ORF">SAMN02745220_00479</name>
</gene>
<dbReference type="Gene3D" id="3.30.429.10">
    <property type="entry name" value="Macrophage Migration Inhibitory Factor"/>
    <property type="match status" value="1"/>
</dbReference>
<protein>
    <submittedName>
        <fullName evidence="1">Tautomerase enzyme</fullName>
    </submittedName>
</protein>
<proteinExistence type="predicted"/>
<accession>A0A1M7XXN7</accession>
<reference evidence="1 2" key="1">
    <citation type="submission" date="2016-12" db="EMBL/GenBank/DDBJ databases">
        <authorList>
            <person name="Song W.-J."/>
            <person name="Kurnit D.M."/>
        </authorList>
    </citation>
    <scope>NUCLEOTIDE SEQUENCE [LARGE SCALE GENOMIC DNA]</scope>
    <source>
        <strain evidence="1 2">DSM 18488</strain>
    </source>
</reference>
<dbReference type="SUPFAM" id="SSF55331">
    <property type="entry name" value="Tautomerase/MIF"/>
    <property type="match status" value="1"/>
</dbReference>
<organism evidence="1 2">
    <name type="scientific">Desulfopila aestuarii DSM 18488</name>
    <dbReference type="NCBI Taxonomy" id="1121416"/>
    <lineage>
        <taxon>Bacteria</taxon>
        <taxon>Pseudomonadati</taxon>
        <taxon>Thermodesulfobacteriota</taxon>
        <taxon>Desulfobulbia</taxon>
        <taxon>Desulfobulbales</taxon>
        <taxon>Desulfocapsaceae</taxon>
        <taxon>Desulfopila</taxon>
    </lineage>
</organism>
<keyword evidence="2" id="KW-1185">Reference proteome</keyword>
<evidence type="ECO:0000313" key="2">
    <source>
        <dbReference type="Proteomes" id="UP000184603"/>
    </source>
</evidence>
<evidence type="ECO:0000313" key="1">
    <source>
        <dbReference type="EMBL" id="SHO43704.1"/>
    </source>
</evidence>
<dbReference type="InterPro" id="IPR014347">
    <property type="entry name" value="Tautomerase/MIF_sf"/>
</dbReference>
<dbReference type="EMBL" id="FRFE01000002">
    <property type="protein sequence ID" value="SHO43704.1"/>
    <property type="molecule type" value="Genomic_DNA"/>
</dbReference>
<dbReference type="Proteomes" id="UP000184603">
    <property type="component" value="Unassembled WGS sequence"/>
</dbReference>
<dbReference type="AlphaFoldDB" id="A0A1M7XXN7"/>